<feature type="non-terminal residue" evidence="1">
    <location>
        <position position="1"/>
    </location>
</feature>
<dbReference type="Proteomes" id="UP000078492">
    <property type="component" value="Unassembled WGS sequence"/>
</dbReference>
<keyword evidence="2" id="KW-1185">Reference proteome</keyword>
<sequence length="273" mass="31714">SLEKLVSYLDKSKFKIMRSEFLNLNTEDFDLLTRKGIFPYEYIDNVDKLNEISLPPREAFYIGKPYLGGESISDDDFQHATYVWQRFCIDTLGDYSDLYLKTDVLFCLTNFETYNAIPNIISANNKFYFHTDDKTITIPEGTYELSAITKYLRAAIFHTFDTKGNNDDNNDDDYVFNDYVGDNTHKDKILILRTNENTMKSEIKCAYRVNFTKPNNIGSLLGYSQSHVIQPKKWYASDQPVNIMNITIIRIECNITSGAYTTINKYIQYMNSL</sequence>
<reference evidence="1 2" key="1">
    <citation type="submission" date="2015-09" db="EMBL/GenBank/DDBJ databases">
        <title>Trachymyrmex cornetzi WGS genome.</title>
        <authorList>
            <person name="Nygaard S."/>
            <person name="Hu H."/>
            <person name="Boomsma J."/>
            <person name="Zhang G."/>
        </authorList>
    </citation>
    <scope>NUCLEOTIDE SEQUENCE [LARGE SCALE GENOMIC DNA]</scope>
    <source>
        <strain evidence="1">Tcor2-1</strain>
        <tissue evidence="1">Whole body</tissue>
    </source>
</reference>
<gene>
    <name evidence="1" type="ORF">ALC57_08897</name>
</gene>
<accession>A0A151J6C9</accession>
<name>A0A151J6C9_9HYME</name>
<evidence type="ECO:0000313" key="2">
    <source>
        <dbReference type="Proteomes" id="UP000078492"/>
    </source>
</evidence>
<proteinExistence type="predicted"/>
<evidence type="ECO:0000313" key="1">
    <source>
        <dbReference type="EMBL" id="KYN18783.1"/>
    </source>
</evidence>
<dbReference type="EMBL" id="KQ979858">
    <property type="protein sequence ID" value="KYN18783.1"/>
    <property type="molecule type" value="Genomic_DNA"/>
</dbReference>
<protein>
    <submittedName>
        <fullName evidence="1">Uncharacterized protein</fullName>
    </submittedName>
</protein>
<dbReference type="AlphaFoldDB" id="A0A151J6C9"/>
<dbReference type="STRING" id="471704.A0A151J6C9"/>
<organism evidence="1 2">
    <name type="scientific">Trachymyrmex cornetzi</name>
    <dbReference type="NCBI Taxonomy" id="471704"/>
    <lineage>
        <taxon>Eukaryota</taxon>
        <taxon>Metazoa</taxon>
        <taxon>Ecdysozoa</taxon>
        <taxon>Arthropoda</taxon>
        <taxon>Hexapoda</taxon>
        <taxon>Insecta</taxon>
        <taxon>Pterygota</taxon>
        <taxon>Neoptera</taxon>
        <taxon>Endopterygota</taxon>
        <taxon>Hymenoptera</taxon>
        <taxon>Apocrita</taxon>
        <taxon>Aculeata</taxon>
        <taxon>Formicoidea</taxon>
        <taxon>Formicidae</taxon>
        <taxon>Myrmicinae</taxon>
        <taxon>Trachymyrmex</taxon>
    </lineage>
</organism>